<name>A0ABV0VH69_9TELE</name>
<keyword evidence="2" id="KW-1185">Reference proteome</keyword>
<evidence type="ECO:0000313" key="2">
    <source>
        <dbReference type="Proteomes" id="UP001482620"/>
    </source>
</evidence>
<sequence length="129" mass="15151">MLLVNVYFFGAQAPVEDVNAENDMHLNEHLRVRFRDVFPTGIRSWWWSGGLRRFGRIWKPNGGDGLEEGQSSAEERRVLWMKIFYSVLESRLQDRNPFFKDDIQARLNVFPNLVGNVLWSVEIKVEIIL</sequence>
<protein>
    <submittedName>
        <fullName evidence="1">Uncharacterized protein</fullName>
    </submittedName>
</protein>
<comment type="caution">
    <text evidence="1">The sequence shown here is derived from an EMBL/GenBank/DDBJ whole genome shotgun (WGS) entry which is preliminary data.</text>
</comment>
<gene>
    <name evidence="1" type="ORF">ILYODFUR_016201</name>
</gene>
<accession>A0ABV0VH69</accession>
<dbReference type="Proteomes" id="UP001482620">
    <property type="component" value="Unassembled WGS sequence"/>
</dbReference>
<organism evidence="1 2">
    <name type="scientific">Ilyodon furcidens</name>
    <name type="common">goldbreast splitfin</name>
    <dbReference type="NCBI Taxonomy" id="33524"/>
    <lineage>
        <taxon>Eukaryota</taxon>
        <taxon>Metazoa</taxon>
        <taxon>Chordata</taxon>
        <taxon>Craniata</taxon>
        <taxon>Vertebrata</taxon>
        <taxon>Euteleostomi</taxon>
        <taxon>Actinopterygii</taxon>
        <taxon>Neopterygii</taxon>
        <taxon>Teleostei</taxon>
        <taxon>Neoteleostei</taxon>
        <taxon>Acanthomorphata</taxon>
        <taxon>Ovalentaria</taxon>
        <taxon>Atherinomorphae</taxon>
        <taxon>Cyprinodontiformes</taxon>
        <taxon>Goodeidae</taxon>
        <taxon>Ilyodon</taxon>
    </lineage>
</organism>
<dbReference type="EMBL" id="JAHRIQ010105732">
    <property type="protein sequence ID" value="MEQ2255658.1"/>
    <property type="molecule type" value="Genomic_DNA"/>
</dbReference>
<evidence type="ECO:0000313" key="1">
    <source>
        <dbReference type="EMBL" id="MEQ2255658.1"/>
    </source>
</evidence>
<proteinExistence type="predicted"/>
<reference evidence="1 2" key="1">
    <citation type="submission" date="2021-06" db="EMBL/GenBank/DDBJ databases">
        <authorList>
            <person name="Palmer J.M."/>
        </authorList>
    </citation>
    <scope>NUCLEOTIDE SEQUENCE [LARGE SCALE GENOMIC DNA]</scope>
    <source>
        <strain evidence="2">if_2019</strain>
        <tissue evidence="1">Muscle</tissue>
    </source>
</reference>